<dbReference type="InterPro" id="IPR001609">
    <property type="entry name" value="Myosin_head_motor_dom-like"/>
</dbReference>
<dbReference type="Gene3D" id="1.20.58.530">
    <property type="match status" value="1"/>
</dbReference>
<dbReference type="PRINTS" id="PR00193">
    <property type="entry name" value="MYOSINHEAVY"/>
</dbReference>
<dbReference type="InterPro" id="IPR027417">
    <property type="entry name" value="P-loop_NTPase"/>
</dbReference>
<accession>A0AAW2ZQF6</accession>
<proteinExistence type="inferred from homology"/>
<dbReference type="InterPro" id="IPR000727">
    <property type="entry name" value="T_SNARE_dom"/>
</dbReference>
<dbReference type="PANTHER" id="PTHR13140">
    <property type="entry name" value="MYOSIN"/>
    <property type="match status" value="1"/>
</dbReference>
<evidence type="ECO:0000313" key="12">
    <source>
        <dbReference type="Proteomes" id="UP001431209"/>
    </source>
</evidence>
<evidence type="ECO:0000313" key="11">
    <source>
        <dbReference type="EMBL" id="KAL0491680.1"/>
    </source>
</evidence>
<feature type="binding site" evidence="6">
    <location>
        <begin position="208"/>
        <end position="215"/>
    </location>
    <ligand>
        <name>ATP</name>
        <dbReference type="ChEBI" id="CHEBI:30616"/>
    </ligand>
</feature>
<dbReference type="Gene3D" id="3.40.850.10">
    <property type="entry name" value="Kinesin motor domain"/>
    <property type="match status" value="1"/>
</dbReference>
<feature type="region of interest" description="Actin-binding" evidence="6">
    <location>
        <begin position="687"/>
        <end position="709"/>
    </location>
</feature>
<dbReference type="GO" id="GO:0016020">
    <property type="term" value="C:membrane"/>
    <property type="evidence" value="ECO:0007669"/>
    <property type="project" value="TreeGrafter"/>
</dbReference>
<dbReference type="GO" id="GO:0007015">
    <property type="term" value="P:actin filament organization"/>
    <property type="evidence" value="ECO:0007669"/>
    <property type="project" value="TreeGrafter"/>
</dbReference>
<name>A0AAW2ZQF6_9EUKA</name>
<dbReference type="Gene3D" id="1.20.5.4820">
    <property type="match status" value="1"/>
</dbReference>
<evidence type="ECO:0000256" key="6">
    <source>
        <dbReference type="PROSITE-ProRule" id="PRU00782"/>
    </source>
</evidence>
<reference evidence="11 12" key="1">
    <citation type="submission" date="2024-03" db="EMBL/GenBank/DDBJ databases">
        <title>The Acrasis kona genome and developmental transcriptomes reveal deep origins of eukaryotic multicellular pathways.</title>
        <authorList>
            <person name="Sheikh S."/>
            <person name="Fu C.-J."/>
            <person name="Brown M.W."/>
            <person name="Baldauf S.L."/>
        </authorList>
    </citation>
    <scope>NUCLEOTIDE SEQUENCE [LARGE SCALE GENOMIC DNA]</scope>
    <source>
        <strain evidence="11 12">ATCC MYA-3509</strain>
    </source>
</reference>
<dbReference type="CDD" id="cd00124">
    <property type="entry name" value="MYSc"/>
    <property type="match status" value="1"/>
</dbReference>
<dbReference type="Gene3D" id="1.10.10.820">
    <property type="match status" value="1"/>
</dbReference>
<evidence type="ECO:0000256" key="7">
    <source>
        <dbReference type="SAM" id="Coils"/>
    </source>
</evidence>
<keyword evidence="5 6" id="KW-0009">Actin-binding</keyword>
<evidence type="ECO:0000256" key="3">
    <source>
        <dbReference type="ARBA" id="ARBA00023123"/>
    </source>
</evidence>
<dbReference type="Pfam" id="PF00063">
    <property type="entry name" value="Myosin_head"/>
    <property type="match status" value="1"/>
</dbReference>
<dbReference type="Proteomes" id="UP001431209">
    <property type="component" value="Unassembled WGS sequence"/>
</dbReference>
<keyword evidence="2 6" id="KW-0067">ATP-binding</keyword>
<dbReference type="EMBL" id="JAOPGA020001843">
    <property type="protein sequence ID" value="KAL0491680.1"/>
    <property type="molecule type" value="Genomic_DNA"/>
</dbReference>
<feature type="region of interest" description="Disordered" evidence="8">
    <location>
        <begin position="1534"/>
        <end position="1554"/>
    </location>
</feature>
<dbReference type="PANTHER" id="PTHR13140:SF706">
    <property type="entry name" value="DILUTE CLASS UNCONVENTIONAL MYOSIN, ISOFORM C"/>
    <property type="match status" value="1"/>
</dbReference>
<dbReference type="PROSITE" id="PS51456">
    <property type="entry name" value="MYOSIN_MOTOR"/>
    <property type="match status" value="1"/>
</dbReference>
<feature type="coiled-coil region" evidence="7">
    <location>
        <begin position="1156"/>
        <end position="1197"/>
    </location>
</feature>
<evidence type="ECO:0000256" key="4">
    <source>
        <dbReference type="ARBA" id="ARBA00023175"/>
    </source>
</evidence>
<dbReference type="SMART" id="SM00242">
    <property type="entry name" value="MYSc"/>
    <property type="match status" value="1"/>
</dbReference>
<keyword evidence="12" id="KW-1185">Reference proteome</keyword>
<dbReference type="InterPro" id="IPR036961">
    <property type="entry name" value="Kinesin_motor_dom_sf"/>
</dbReference>
<dbReference type="Gene3D" id="1.10.287.1490">
    <property type="match status" value="1"/>
</dbReference>
<dbReference type="FunFam" id="1.10.10.820:FF:000001">
    <property type="entry name" value="Myosin heavy chain"/>
    <property type="match status" value="1"/>
</dbReference>
<evidence type="ECO:0000259" key="10">
    <source>
        <dbReference type="PROSITE" id="PS51456"/>
    </source>
</evidence>
<dbReference type="SUPFAM" id="SSF52540">
    <property type="entry name" value="P-loop containing nucleoside triphosphate hydrolases"/>
    <property type="match status" value="1"/>
</dbReference>
<feature type="region of interest" description="Disordered" evidence="8">
    <location>
        <begin position="1087"/>
        <end position="1113"/>
    </location>
</feature>
<comment type="caution">
    <text evidence="11">The sequence shown here is derived from an EMBL/GenBank/DDBJ whole genome shotgun (WGS) entry which is preliminary data.</text>
</comment>
<organism evidence="11 12">
    <name type="scientific">Acrasis kona</name>
    <dbReference type="NCBI Taxonomy" id="1008807"/>
    <lineage>
        <taxon>Eukaryota</taxon>
        <taxon>Discoba</taxon>
        <taxon>Heterolobosea</taxon>
        <taxon>Tetramitia</taxon>
        <taxon>Eutetramitia</taxon>
        <taxon>Acrasidae</taxon>
        <taxon>Acrasis</taxon>
    </lineage>
</organism>
<dbReference type="SUPFAM" id="SSF90257">
    <property type="entry name" value="Myosin rod fragments"/>
    <property type="match status" value="1"/>
</dbReference>
<feature type="domain" description="T-SNARE coiled-coil homology" evidence="9">
    <location>
        <begin position="1125"/>
        <end position="1187"/>
    </location>
</feature>
<sequence>MMSSKPQQQKKAGVGLTLNIDSITLNTEVFVDIDDWLYDQDTATMVKKKRSATSEEDLDDTSDAWIGGIVTEIDKSKNKVTVLCQEEEDNSFSEKEITVDVSQLSLKNATHCDQADDITTMSYLHEPALLYNLQKRYERDLIYTYTGPILIAINPYKRLPETLFDDQAIKDYIGKNLGELPPHVYAISEDAFRNMINDSKNQSILVTGESGAGKTETTKYLLRYFAAMGKVDAKSSAKQKKNIENQVLSSTPMLEAFGNAKTLRNDNSSRFGKYIEIQFGKKNNAIEGALIRTYLLEKSRLTRQTIGERNYHIFYQIIAGASEQERKDWFIDNEDMNMTASDFKYLNRGECTEIDNVSDAEQDQITKDAMTTIGITEQEQVSVWRLLCAILHLGNIEFEPINDGCTVKESTVIGLSRACNLLQVDQSQIAKTLQERVVSVNKENIIVKLTIEQAENAKDSLSMMLYSKLFDYLVSRMNENMTVGPNTSKHNTIGILDIYGFESFQNNSLEQFCINWSNEKLQQQYNQHIFKLSQQEYIREKINWSSVEFNDNQACLDLIEKSPISIVSILDEESRFPKANEKTLADKLHSNFLTPKDKKLQQQSQYYSKPRFGDTLFTVKHYADPVTYDTQLFLDKNRDYIVPDQLSTLESSTFDLVLKLFKKDANAKSSSQNFQFASVAAQFKESLNQLMNTINVTYPHYIRCIKPNTFKQPGLINKRQVLKQLKCGGILESIRITLQGYPTKKSFSEFCNRFSILCPSIVHDIYHKQKGKDKDAARAIVQFTKLDSNSIQFGITKIFMKAGLIERLEYMRSKMLNDSIDKIISHMKGFKMRKWYQSTLKATRAAQTFYRAEKIRKGIMEIKYLKSCLTLQSFARQVILRSQFKSNLRAIRKFQKFTKMILMTRKFKNIQDVTLIQALIRRRIECDRVEMELNNLANLRRIQLEAERQAKQQEELMRAEKENLERIAQEARRKERELLKFELDSQKRELDKKNELERNRLQMEHDTNMIQQEQQLQEKLEKRFTNLKLESQQELSDLESKHLLEMEQIKSRYEREITNLKLELESQNQIIQTSQELERNLKNELQEARDLQSDSQSSLESESRRIKQEQSKKIQSLENSIHEWESTHADDLKRIQHLESDLMSIKDLNATLDVQIIDKNSQVDSLQITINKLESDLQSTNNKLQQVEIKSKKSTSELNATIAELEEVKESMRIGSLNKNKDLSKYQSEAQDKLMQLEMTNRNVNKKKEEMDKELKEKNSKLQELENVIHDLNAKNSKSKLKIKDRDARIKELEYQCEQSDSTFKSEKLKFDQSILSSESRIFDLEIQNQKSNEEANRLSRMIELNKVELQDLIESHQRELSEHQSRISTLSKSNDEFEDKIKRNSRNLTRVDSSGKVAELENVNVELSNSILELKKNANELEKQLQDKQDEWNAQQQDLQRRFDLEQKRIKRESEIKIRDLETKAMEYERKCEKAQKECEKMKDDFRSKSSQNDQMSEKILELEFENDKLNKKMRNLESIKLELSQELDEQVAKRQESDRKSRRFTSQVSDLNSQIEDLQHSLNRMEQAKRSSQHDMFAKSPQHSELETANGNLTRRNLELEKEIKDKQSEWSKISSQLEMQVEHYKIKLDVETKKVASREARIAEVESLLEEFESNSKSTNRELDKIKSDHRILNSQMQDAQQLLDRKSDQIEKMTKEHDSKFKDLNHSIQQLREEKKQAEINSGALQSELEDVKSQMQVLEQSVSTLESSSRSQKASQQKMISHLEHEIEKLENESKEFTIKELELKKTLEYHKDQVRRKDIEKQVLEKSVTDKDQEVRMLNKRLQDAQKLIELQKHELLRL</sequence>
<evidence type="ECO:0000256" key="1">
    <source>
        <dbReference type="ARBA" id="ARBA00022741"/>
    </source>
</evidence>
<evidence type="ECO:0000256" key="8">
    <source>
        <dbReference type="SAM" id="MobiDB-lite"/>
    </source>
</evidence>
<evidence type="ECO:0000259" key="9">
    <source>
        <dbReference type="PROSITE" id="PS50192"/>
    </source>
</evidence>
<gene>
    <name evidence="11" type="ORF">AKO1_010186</name>
</gene>
<dbReference type="Gene3D" id="1.20.120.720">
    <property type="entry name" value="Myosin VI head, motor domain, U50 subdomain"/>
    <property type="match status" value="1"/>
</dbReference>
<dbReference type="GO" id="GO:0000146">
    <property type="term" value="F:microfilament motor activity"/>
    <property type="evidence" value="ECO:0007669"/>
    <property type="project" value="TreeGrafter"/>
</dbReference>
<evidence type="ECO:0000256" key="2">
    <source>
        <dbReference type="ARBA" id="ARBA00022840"/>
    </source>
</evidence>
<keyword evidence="1 6" id="KW-0547">Nucleotide-binding</keyword>
<dbReference type="GO" id="GO:0005737">
    <property type="term" value="C:cytoplasm"/>
    <property type="evidence" value="ECO:0007669"/>
    <property type="project" value="TreeGrafter"/>
</dbReference>
<feature type="domain" description="Myosin motor" evidence="10">
    <location>
        <begin position="113"/>
        <end position="813"/>
    </location>
</feature>
<keyword evidence="7" id="KW-0175">Coiled coil</keyword>
<dbReference type="PROSITE" id="PS50192">
    <property type="entry name" value="T_SNARE"/>
    <property type="match status" value="1"/>
</dbReference>
<feature type="compositionally biased region" description="Basic and acidic residues" evidence="8">
    <location>
        <begin position="1101"/>
        <end position="1112"/>
    </location>
</feature>
<protein>
    <submittedName>
        <fullName evidence="11">Myosin heavy chain</fullName>
    </submittedName>
</protein>
<evidence type="ECO:0000256" key="5">
    <source>
        <dbReference type="ARBA" id="ARBA00023203"/>
    </source>
</evidence>
<comment type="similarity">
    <text evidence="6">Belongs to the TRAFAC class myosin-kinesin ATPase superfamily. Myosin family.</text>
</comment>
<dbReference type="GO" id="GO:0051015">
    <property type="term" value="F:actin filament binding"/>
    <property type="evidence" value="ECO:0007669"/>
    <property type="project" value="TreeGrafter"/>
</dbReference>
<keyword evidence="4 6" id="KW-0505">Motor protein</keyword>
<feature type="coiled-coil region" evidence="7">
    <location>
        <begin position="1638"/>
        <end position="1841"/>
    </location>
</feature>
<dbReference type="GO" id="GO:0016459">
    <property type="term" value="C:myosin complex"/>
    <property type="evidence" value="ECO:0007669"/>
    <property type="project" value="UniProtKB-KW"/>
</dbReference>
<feature type="coiled-coil region" evidence="7">
    <location>
        <begin position="1227"/>
        <end position="1282"/>
    </location>
</feature>
<dbReference type="GO" id="GO:0005524">
    <property type="term" value="F:ATP binding"/>
    <property type="evidence" value="ECO:0007669"/>
    <property type="project" value="UniProtKB-UniRule"/>
</dbReference>
<keyword evidence="3 6" id="KW-0518">Myosin</keyword>